<dbReference type="KEGG" id="xcm:J164_03666"/>
<dbReference type="Gene3D" id="3.30.420.10">
    <property type="entry name" value="Ribonuclease H-like superfamily/Ribonuclease H"/>
    <property type="match status" value="1"/>
</dbReference>
<dbReference type="Proteomes" id="UP000052230">
    <property type="component" value="Unassembled WGS sequence"/>
</dbReference>
<dbReference type="KEGG" id="xcw:J162_03670"/>
<reference evidence="1 2" key="1">
    <citation type="submission" date="2014-09" db="EMBL/GenBank/DDBJ databases">
        <authorList>
            <person name="Regsiter A."/>
        </authorList>
    </citation>
    <scope>NUCLEOTIDE SEQUENCE [LARGE SCALE GENOMIC DNA]</scope>
</reference>
<dbReference type="NCBIfam" id="NF033516">
    <property type="entry name" value="transpos_IS3"/>
    <property type="match status" value="1"/>
</dbReference>
<dbReference type="EMBL" id="CCXZ01000173">
    <property type="protein sequence ID" value="CEG18220.1"/>
    <property type="molecule type" value="Genomic_DNA"/>
</dbReference>
<dbReference type="AlphaFoldDB" id="A0A0U4YQM0"/>
<gene>
    <name evidence="1" type="ORF">XAC3562_760200</name>
</gene>
<dbReference type="Pfam" id="PF13683">
    <property type="entry name" value="rve_3"/>
    <property type="match status" value="1"/>
</dbReference>
<dbReference type="PANTHER" id="PTHR47515">
    <property type="entry name" value="LOW CALCIUM RESPONSE LOCUS PROTEIN T"/>
    <property type="match status" value="1"/>
</dbReference>
<dbReference type="PROSITE" id="PS50994">
    <property type="entry name" value="INTEGRASE"/>
    <property type="match status" value="1"/>
</dbReference>
<dbReference type="InterPro" id="IPR012337">
    <property type="entry name" value="RNaseH-like_sf"/>
</dbReference>
<accession>A0A0U4YQM0</accession>
<protein>
    <submittedName>
        <fullName evidence="1">Uncharacterized protein</fullName>
    </submittedName>
</protein>
<dbReference type="InterPro" id="IPR036397">
    <property type="entry name" value="RNaseH_sf"/>
</dbReference>
<dbReference type="KEGG" id="xcr:J163_03665"/>
<dbReference type="GO" id="GO:0003676">
    <property type="term" value="F:nucleic acid binding"/>
    <property type="evidence" value="ECO:0007669"/>
    <property type="project" value="InterPro"/>
</dbReference>
<evidence type="ECO:0000313" key="1">
    <source>
        <dbReference type="EMBL" id="CEG18220.1"/>
    </source>
</evidence>
<evidence type="ECO:0000313" key="2">
    <source>
        <dbReference type="Proteomes" id="UP000052230"/>
    </source>
</evidence>
<dbReference type="GO" id="GO:0015074">
    <property type="term" value="P:DNA integration"/>
    <property type="evidence" value="ECO:0007669"/>
    <property type="project" value="InterPro"/>
</dbReference>
<dbReference type="InterPro" id="IPR048020">
    <property type="entry name" value="Transpos_IS3"/>
</dbReference>
<dbReference type="KEGG" id="xcn:J169_03688"/>
<dbReference type="SUPFAM" id="SSF53098">
    <property type="entry name" value="Ribonuclease H-like"/>
    <property type="match status" value="1"/>
</dbReference>
<dbReference type="InterPro" id="IPR001584">
    <property type="entry name" value="Integrase_cat-core"/>
</dbReference>
<dbReference type="PANTHER" id="PTHR47515:SF2">
    <property type="entry name" value="INTEGRASE CORE DOMAIN PROTEIN"/>
    <property type="match status" value="1"/>
</dbReference>
<comment type="caution">
    <text evidence="1">The sequence shown here is derived from an EMBL/GenBank/DDBJ whole genome shotgun (WGS) entry which is preliminary data.</text>
</comment>
<keyword evidence="2" id="KW-1185">Reference proteome</keyword>
<organism evidence="1 2">
    <name type="scientific">Xanthomonas citri pv. citri</name>
    <dbReference type="NCBI Taxonomy" id="611301"/>
    <lineage>
        <taxon>Bacteria</taxon>
        <taxon>Pseudomonadati</taxon>
        <taxon>Pseudomonadota</taxon>
        <taxon>Gammaproteobacteria</taxon>
        <taxon>Lysobacterales</taxon>
        <taxon>Lysobacteraceae</taxon>
        <taxon>Xanthomonas</taxon>
    </lineage>
</organism>
<dbReference type="OMA" id="RVYCELR"/>
<proteinExistence type="predicted"/>
<name>A0A0U4YQM0_XANCI</name>
<dbReference type="KEGG" id="xcu:J159_03665"/>
<dbReference type="KEGG" id="xcf:J172_03681"/>
<sequence length="274" mass="32083">MRYLIEVHARPLRRSCACVGLARAAWYAPPLDWTVCDAGLISAIARVVEDRPSRGFWKCSDVLRRTRPDWNPKRIYRVYKAMRLNLRRAAKRRLPKRERVALYVPRLPDTVWSVDFMSDALACGRRFRTFNVVDDSNREVLHIEVDTSINSHRLVRVFEQIKHDHGLPQIVRSDNGPEFLGEAFTSWLKVNGVAIKYIQPGKPNQNAFIERFNRTFREEVLDQHLFTCLDDIRQAIHWRMIDYNEERPHDSLSGLTPTEYRNQHARRATFGVSA</sequence>